<evidence type="ECO:0000313" key="2">
    <source>
        <dbReference type="EMBL" id="SDQ38204.1"/>
    </source>
</evidence>
<dbReference type="Proteomes" id="UP000182690">
    <property type="component" value="Unassembled WGS sequence"/>
</dbReference>
<dbReference type="eggNOG" id="ENOG502Z89R">
    <property type="taxonomic scope" value="Bacteria"/>
</dbReference>
<dbReference type="RefSeq" id="WP_083351994.1">
    <property type="nucleotide sequence ID" value="NZ_FNKB01000001.1"/>
</dbReference>
<dbReference type="AlphaFoldDB" id="A0A1H1AEW7"/>
<gene>
    <name evidence="2" type="ORF">SAMN04488565_2555</name>
</gene>
<protein>
    <submittedName>
        <fullName evidence="2">ABC-2 type transport system permease protein</fullName>
    </submittedName>
</protein>
<dbReference type="OrthoDB" id="3261041at2"/>
<keyword evidence="1" id="KW-0812">Transmembrane</keyword>
<keyword evidence="1" id="KW-1133">Transmembrane helix</keyword>
<feature type="transmembrane region" description="Helical" evidence="1">
    <location>
        <begin position="501"/>
        <end position="522"/>
    </location>
</feature>
<feature type="transmembrane region" description="Helical" evidence="1">
    <location>
        <begin position="121"/>
        <end position="151"/>
    </location>
</feature>
<evidence type="ECO:0000313" key="3">
    <source>
        <dbReference type="Proteomes" id="UP000182690"/>
    </source>
</evidence>
<feature type="transmembrane region" description="Helical" evidence="1">
    <location>
        <begin position="470"/>
        <end position="495"/>
    </location>
</feature>
<organism evidence="2 3">
    <name type="scientific">Leucobacter chromiiresistens</name>
    <dbReference type="NCBI Taxonomy" id="1079994"/>
    <lineage>
        <taxon>Bacteria</taxon>
        <taxon>Bacillati</taxon>
        <taxon>Actinomycetota</taxon>
        <taxon>Actinomycetes</taxon>
        <taxon>Micrococcales</taxon>
        <taxon>Microbacteriaceae</taxon>
        <taxon>Leucobacter</taxon>
    </lineage>
</organism>
<feature type="transmembrane region" description="Helical" evidence="1">
    <location>
        <begin position="157"/>
        <end position="182"/>
    </location>
</feature>
<dbReference type="STRING" id="1079994.SAMN04488565_2555"/>
<feature type="transmembrane region" description="Helical" evidence="1">
    <location>
        <begin position="425"/>
        <end position="449"/>
    </location>
</feature>
<evidence type="ECO:0000256" key="1">
    <source>
        <dbReference type="SAM" id="Phobius"/>
    </source>
</evidence>
<dbReference type="EMBL" id="FNKB01000001">
    <property type="protein sequence ID" value="SDQ38204.1"/>
    <property type="molecule type" value="Genomic_DNA"/>
</dbReference>
<keyword evidence="1" id="KW-0472">Membrane</keyword>
<accession>A0A1H1AEW7</accession>
<feature type="transmembrane region" description="Helical" evidence="1">
    <location>
        <begin position="46"/>
        <end position="71"/>
    </location>
</feature>
<sequence length="544" mass="55412">MAEPLLTPGALAAPSPRAGALPRIRALVQLRFVVMWNTLRRHPWQLVGAIIGALYGLGVLGLVSAGLVALALGSAELARTVLILAGSALIVGWAIAPILSTGMDRTLDPARLAMMPMRESVQLAGISIASLLGIPGIVTLLLSAGTAIAWFRSPGAMIAAIVLAPVAAATCVLACQLTVTALSRAAGHRRFREIIGGLVLLVLVLVGPLVSVAGAGVASIADRLPALANGLSWSPLGAVWAVPAEIAAGSGLSAAAKLLVALATPVVLLLAWAALYRANQGAVAAGSRTSARAGLGWLGRFPASPRGAVAARALIYWLRDPRYLQSLIVVLVMPVVFGFVSASTSAPIMLPGSTVIVAALLALSTFTDISYDGTAFSVHVLRGVRGIDDRLGRIWANAIIAVPLIAIVAVVTTALVGRFDQLPTLAGLTAVITLAGFGVASVCSAIFVMPVPQAGENPFASKPGAGMLSLIGMAGSYGALTVIALPTIACTIAAGVTGRPFWAWLTLAVGVVTGLVACWGGVRWGAAIFDRKAPDLFARVSAQG</sequence>
<feature type="transmembrane region" description="Helical" evidence="1">
    <location>
        <begin position="348"/>
        <end position="373"/>
    </location>
</feature>
<feature type="transmembrane region" description="Helical" evidence="1">
    <location>
        <begin position="323"/>
        <end position="342"/>
    </location>
</feature>
<feature type="transmembrane region" description="Helical" evidence="1">
    <location>
        <begin position="194"/>
        <end position="221"/>
    </location>
</feature>
<name>A0A1H1AEW7_9MICO</name>
<feature type="transmembrane region" description="Helical" evidence="1">
    <location>
        <begin position="394"/>
        <end position="419"/>
    </location>
</feature>
<proteinExistence type="predicted"/>
<feature type="transmembrane region" description="Helical" evidence="1">
    <location>
        <begin position="77"/>
        <end position="100"/>
    </location>
</feature>
<feature type="transmembrane region" description="Helical" evidence="1">
    <location>
        <begin position="258"/>
        <end position="278"/>
    </location>
</feature>
<reference evidence="2 3" key="1">
    <citation type="submission" date="2016-10" db="EMBL/GenBank/DDBJ databases">
        <authorList>
            <person name="de Groot N.N."/>
        </authorList>
    </citation>
    <scope>NUCLEOTIDE SEQUENCE [LARGE SCALE GENOMIC DNA]</scope>
    <source>
        <strain evidence="2 3">DSM 22788</strain>
    </source>
</reference>